<evidence type="ECO:0000256" key="8">
    <source>
        <dbReference type="PIRSR" id="PIRSR602129-50"/>
    </source>
</evidence>
<comment type="caution">
    <text evidence="11">The sequence shown here is derived from an EMBL/GenBank/DDBJ whole genome shotgun (WGS) entry which is preliminary data.</text>
</comment>
<dbReference type="Gene3D" id="4.10.280.50">
    <property type="match status" value="1"/>
</dbReference>
<dbReference type="Gene3D" id="3.40.640.10">
    <property type="entry name" value="Type I PLP-dependent aspartate aminotransferase-like (Major domain)"/>
    <property type="match status" value="1"/>
</dbReference>
<evidence type="ECO:0000256" key="6">
    <source>
        <dbReference type="ARBA" id="ARBA00023239"/>
    </source>
</evidence>
<comment type="cofactor">
    <cofactor evidence="1 8 9">
        <name>pyridoxal 5'-phosphate</name>
        <dbReference type="ChEBI" id="CHEBI:597326"/>
    </cofactor>
</comment>
<dbReference type="SUPFAM" id="SSF53383">
    <property type="entry name" value="PLP-dependent transferases"/>
    <property type="match status" value="1"/>
</dbReference>
<keyword evidence="6 9" id="KW-0456">Lyase</keyword>
<dbReference type="EC" id="4.1.1.15" evidence="3 10"/>
<dbReference type="InterPro" id="IPR010107">
    <property type="entry name" value="Glutamate_decarboxylase"/>
</dbReference>
<dbReference type="NCBIfam" id="TIGR01788">
    <property type="entry name" value="Glu-decarb-GAD"/>
    <property type="match status" value="1"/>
</dbReference>
<dbReference type="OrthoDB" id="9803665at2"/>
<evidence type="ECO:0000256" key="7">
    <source>
        <dbReference type="ARBA" id="ARBA00048868"/>
    </source>
</evidence>
<keyword evidence="5 8" id="KW-0663">Pyridoxal phosphate</keyword>
<evidence type="ECO:0000256" key="2">
    <source>
        <dbReference type="ARBA" id="ARBA00009533"/>
    </source>
</evidence>
<evidence type="ECO:0000256" key="3">
    <source>
        <dbReference type="ARBA" id="ARBA00012421"/>
    </source>
</evidence>
<dbReference type="GO" id="GO:0005829">
    <property type="term" value="C:cytosol"/>
    <property type="evidence" value="ECO:0007669"/>
    <property type="project" value="TreeGrafter"/>
</dbReference>
<dbReference type="InterPro" id="IPR002129">
    <property type="entry name" value="PyrdxlP-dep_de-COase"/>
</dbReference>
<dbReference type="Proteomes" id="UP000034076">
    <property type="component" value="Unassembled WGS sequence"/>
</dbReference>
<dbReference type="FunFam" id="3.40.640.10:FF:000017">
    <property type="entry name" value="Glutamate decarboxylase"/>
    <property type="match status" value="1"/>
</dbReference>
<dbReference type="GO" id="GO:0030170">
    <property type="term" value="F:pyridoxal phosphate binding"/>
    <property type="evidence" value="ECO:0007669"/>
    <property type="project" value="InterPro"/>
</dbReference>
<dbReference type="STRING" id="270498.CHK_1765"/>
<organism evidence="11 12">
    <name type="scientific">Christensenella hongkongensis</name>
    <dbReference type="NCBI Taxonomy" id="270498"/>
    <lineage>
        <taxon>Bacteria</taxon>
        <taxon>Bacillati</taxon>
        <taxon>Bacillota</taxon>
        <taxon>Clostridia</taxon>
        <taxon>Christensenellales</taxon>
        <taxon>Christensenellaceae</taxon>
        <taxon>Christensenella</taxon>
    </lineage>
</organism>
<proteinExistence type="inferred from homology"/>
<keyword evidence="4 10" id="KW-0210">Decarboxylase</keyword>
<gene>
    <name evidence="11" type="ORF">CHK_1765</name>
</gene>
<dbReference type="PATRIC" id="fig|270498.16.peg.2828"/>
<dbReference type="Pfam" id="PF00282">
    <property type="entry name" value="Pyridoxal_deC"/>
    <property type="match status" value="1"/>
</dbReference>
<dbReference type="GO" id="GO:0004351">
    <property type="term" value="F:glutamate decarboxylase activity"/>
    <property type="evidence" value="ECO:0007669"/>
    <property type="project" value="UniProtKB-EC"/>
</dbReference>
<evidence type="ECO:0000313" key="12">
    <source>
        <dbReference type="Proteomes" id="UP000034076"/>
    </source>
</evidence>
<reference evidence="11 12" key="1">
    <citation type="submission" date="2015-04" db="EMBL/GenBank/DDBJ databases">
        <title>Draft genome sequence of bacteremic isolate Catabacter hongkongensis type strain HKU16T.</title>
        <authorList>
            <person name="Lau S.K."/>
            <person name="Teng J.L."/>
            <person name="Huang Y."/>
            <person name="Curreem S.O."/>
            <person name="Tsui S.K."/>
            <person name="Woo P.C."/>
        </authorList>
    </citation>
    <scope>NUCLEOTIDE SEQUENCE [LARGE SCALE GENOMIC DNA]</scope>
    <source>
        <strain evidence="11 12">HKU16</strain>
    </source>
</reference>
<dbReference type="PANTHER" id="PTHR43321:SF3">
    <property type="entry name" value="GLUTAMATE DECARBOXYLASE"/>
    <property type="match status" value="1"/>
</dbReference>
<protein>
    <recommendedName>
        <fullName evidence="3 10">Glutamate decarboxylase</fullName>
        <ecNumber evidence="3 10">4.1.1.15</ecNumber>
    </recommendedName>
</protein>
<dbReference type="InterPro" id="IPR015421">
    <property type="entry name" value="PyrdxlP-dep_Trfase_major"/>
</dbReference>
<dbReference type="CDD" id="cd06450">
    <property type="entry name" value="DOPA_deC_like"/>
    <property type="match status" value="1"/>
</dbReference>
<dbReference type="GO" id="GO:0004058">
    <property type="term" value="F:aromatic-L-amino-acid decarboxylase activity"/>
    <property type="evidence" value="ECO:0007669"/>
    <property type="project" value="UniProtKB-ARBA"/>
</dbReference>
<dbReference type="AlphaFoldDB" id="A0A0M2NE82"/>
<evidence type="ECO:0000256" key="4">
    <source>
        <dbReference type="ARBA" id="ARBA00022793"/>
    </source>
</evidence>
<comment type="similarity">
    <text evidence="2 9">Belongs to the group II decarboxylase family.</text>
</comment>
<evidence type="ECO:0000256" key="5">
    <source>
        <dbReference type="ARBA" id="ARBA00022898"/>
    </source>
</evidence>
<keyword evidence="12" id="KW-1185">Reference proteome</keyword>
<evidence type="ECO:0000256" key="10">
    <source>
        <dbReference type="RuleBase" id="RU361171"/>
    </source>
</evidence>
<feature type="modified residue" description="N6-(pyridoxal phosphate)lysine" evidence="8">
    <location>
        <position position="276"/>
    </location>
</feature>
<dbReference type="InterPro" id="IPR015424">
    <property type="entry name" value="PyrdxlP-dep_Trfase"/>
</dbReference>
<name>A0A0M2NE82_9FIRM</name>
<dbReference type="EMBL" id="LAYJ01000101">
    <property type="protein sequence ID" value="KKI50839.1"/>
    <property type="molecule type" value="Genomic_DNA"/>
</dbReference>
<evidence type="ECO:0000256" key="1">
    <source>
        <dbReference type="ARBA" id="ARBA00001933"/>
    </source>
</evidence>
<dbReference type="Gene3D" id="3.90.1150.160">
    <property type="match status" value="1"/>
</dbReference>
<comment type="catalytic activity">
    <reaction evidence="7 10">
        <text>L-glutamate + H(+) = 4-aminobutanoate + CO2</text>
        <dbReference type="Rhea" id="RHEA:17785"/>
        <dbReference type="ChEBI" id="CHEBI:15378"/>
        <dbReference type="ChEBI" id="CHEBI:16526"/>
        <dbReference type="ChEBI" id="CHEBI:29985"/>
        <dbReference type="ChEBI" id="CHEBI:59888"/>
        <dbReference type="EC" id="4.1.1.15"/>
    </reaction>
</comment>
<accession>A0A0M2NE82</accession>
<sequence length="466" mass="52744">MLHVNTPLKKEKIVSPNLAVFEADEGMPKNSLNQKSVPADVAYRLIKDELIDEGNARQNLATFCQTYMEPQATKLMAETLAVNAIDKSEYPQMTEVENRCVNIIANIWNAPEGEAMGTSTVGSSEACMLGGMAMKFRWRDLAEKAGIDIKAKKPNLVISSGYQVCWEKFCVYWDIEMRLVPLDEQHMSMNMDTVMDYVDDYTIGIVGILGITYTGKFDDIKKLDQLVEEHNKTAKVPIGIHVDGASGGLFVPFVHPNLEWDFRLKNVHSINTSGHKYGLVYPGIGWVLWKNKEYLPERLIFYVNYLGGEQPTMAINFSRSGSQIIGQYYIFLRYGLEGLKLVQGHTREVGLHLTQAIKDFGIFEIYNDGSNIPVICYKLSDPSKHKWTLYELADRLAMKGWQVPAYTLPENMTNVLIQRYVVRADLSYNMADSLIQDMKMAIEYLEKNTKEEAPGKQKTGAQGFTH</sequence>
<dbReference type="PANTHER" id="PTHR43321">
    <property type="entry name" value="GLUTAMATE DECARBOXYLASE"/>
    <property type="match status" value="1"/>
</dbReference>
<dbReference type="GO" id="GO:0006538">
    <property type="term" value="P:L-glutamate catabolic process"/>
    <property type="evidence" value="ECO:0007669"/>
    <property type="project" value="TreeGrafter"/>
</dbReference>
<evidence type="ECO:0000313" key="11">
    <source>
        <dbReference type="EMBL" id="KKI50839.1"/>
    </source>
</evidence>
<dbReference type="RefSeq" id="WP_052740467.1">
    <property type="nucleotide sequence ID" value="NZ_CAUERS010000033.1"/>
</dbReference>
<evidence type="ECO:0000256" key="9">
    <source>
        <dbReference type="RuleBase" id="RU000382"/>
    </source>
</evidence>